<evidence type="ECO:0000256" key="4">
    <source>
        <dbReference type="ARBA" id="ARBA00022723"/>
    </source>
</evidence>
<sequence length="130" mass="14303">MSYRIGKTLSFEAAHHLPGLPEGHKCGRSHGHSYQVTVVLAADDLVPPGFVVDFGDLSPLRSYIDDQLDHRNLNDVLDIPPTSERLARHFYDWCVEHLPLHDGVTIGSVRVSETAATFAEYTPPVGGGDR</sequence>
<dbReference type="GO" id="GO:0070497">
    <property type="term" value="F:6-carboxytetrahydropterin synthase activity"/>
    <property type="evidence" value="ECO:0007669"/>
    <property type="project" value="UniProtKB-EC"/>
</dbReference>
<dbReference type="RefSeq" id="WP_207126749.1">
    <property type="nucleotide sequence ID" value="NZ_BOPO01000084.1"/>
</dbReference>
<dbReference type="Pfam" id="PF01242">
    <property type="entry name" value="PTPS"/>
    <property type="match status" value="1"/>
</dbReference>
<evidence type="ECO:0000256" key="10">
    <source>
        <dbReference type="PIRSR" id="PIRSR006113-2"/>
    </source>
</evidence>
<keyword evidence="6 8" id="KW-0456">Lyase</keyword>
<keyword evidence="12" id="KW-1185">Reference proteome</keyword>
<comment type="similarity">
    <text evidence="2 8">Belongs to the PTPS family. QueD subfamily.</text>
</comment>
<evidence type="ECO:0000256" key="8">
    <source>
        <dbReference type="PIRNR" id="PIRNR006113"/>
    </source>
</evidence>
<keyword evidence="5 8" id="KW-0862">Zinc</keyword>
<proteinExistence type="inferred from homology"/>
<feature type="active site" description="Charge relay system" evidence="9">
    <location>
        <position position="70"/>
    </location>
</feature>
<feature type="binding site" evidence="10">
    <location>
        <position position="30"/>
    </location>
    <ligand>
        <name>Zn(2+)</name>
        <dbReference type="ChEBI" id="CHEBI:29105"/>
    </ligand>
</feature>
<comment type="catalytic activity">
    <reaction evidence="7 8">
        <text>7,8-dihydroneopterin 3'-triphosphate + H2O = 6-carboxy-5,6,7,8-tetrahydropterin + triphosphate + acetaldehyde + 2 H(+)</text>
        <dbReference type="Rhea" id="RHEA:27966"/>
        <dbReference type="ChEBI" id="CHEBI:15343"/>
        <dbReference type="ChEBI" id="CHEBI:15377"/>
        <dbReference type="ChEBI" id="CHEBI:15378"/>
        <dbReference type="ChEBI" id="CHEBI:18036"/>
        <dbReference type="ChEBI" id="CHEBI:58462"/>
        <dbReference type="ChEBI" id="CHEBI:61032"/>
        <dbReference type="EC" id="4.1.2.50"/>
    </reaction>
</comment>
<reference evidence="12" key="1">
    <citation type="journal article" date="2021" name="Int. J. Syst. Evol. Microbiol.">
        <title>Actinocatenispora comari sp. nov., an endophytic actinomycete isolated from aerial parts of Comarum salesowianum.</title>
        <authorList>
            <person name="Oyunbileg N."/>
            <person name="Iizaka Y."/>
            <person name="Hamada M."/>
            <person name="Davaapurev B.O."/>
            <person name="Fukumoto A."/>
            <person name="Tsetseg B."/>
            <person name="Kato F."/>
            <person name="Tamura T."/>
            <person name="Batkhuu J."/>
            <person name="Anzai Y."/>
        </authorList>
    </citation>
    <scope>NUCLEOTIDE SEQUENCE [LARGE SCALE GENOMIC DNA]</scope>
    <source>
        <strain evidence="12">NUM-2625</strain>
    </source>
</reference>
<organism evidence="11 12">
    <name type="scientific">Actinocatenispora comari</name>
    <dbReference type="NCBI Taxonomy" id="2807577"/>
    <lineage>
        <taxon>Bacteria</taxon>
        <taxon>Bacillati</taxon>
        <taxon>Actinomycetota</taxon>
        <taxon>Actinomycetes</taxon>
        <taxon>Micromonosporales</taxon>
        <taxon>Micromonosporaceae</taxon>
        <taxon>Actinocatenispora</taxon>
    </lineage>
</organism>
<dbReference type="EC" id="4.-.-.-" evidence="8"/>
<evidence type="ECO:0000256" key="2">
    <source>
        <dbReference type="ARBA" id="ARBA00008900"/>
    </source>
</evidence>
<evidence type="ECO:0000256" key="7">
    <source>
        <dbReference type="ARBA" id="ARBA00048807"/>
    </source>
</evidence>
<dbReference type="SUPFAM" id="SSF55620">
    <property type="entry name" value="Tetrahydrobiopterin biosynthesis enzymes-like"/>
    <property type="match status" value="1"/>
</dbReference>
<dbReference type="Gene3D" id="3.30.479.10">
    <property type="entry name" value="6-pyruvoyl tetrahydropterin synthase/QueD"/>
    <property type="match status" value="2"/>
</dbReference>
<keyword evidence="4 8" id="KW-0479">Metal-binding</keyword>
<comment type="cofactor">
    <cofactor evidence="8 10">
        <name>Zn(2+)</name>
        <dbReference type="ChEBI" id="CHEBI:29105"/>
    </cofactor>
    <text evidence="8 10">Binds 1 zinc ion per subunit.</text>
</comment>
<dbReference type="GO" id="GO:0046872">
    <property type="term" value="F:metal ion binding"/>
    <property type="evidence" value="ECO:0007669"/>
    <property type="project" value="UniProtKB-KW"/>
</dbReference>
<dbReference type="PANTHER" id="PTHR12589">
    <property type="entry name" value="PYRUVOYL TETRAHYDROBIOPTERIN SYNTHASE"/>
    <property type="match status" value="1"/>
</dbReference>
<evidence type="ECO:0000256" key="5">
    <source>
        <dbReference type="ARBA" id="ARBA00022833"/>
    </source>
</evidence>
<dbReference type="Proteomes" id="UP000614996">
    <property type="component" value="Unassembled WGS sequence"/>
</dbReference>
<feature type="binding site" evidence="10">
    <location>
        <position position="32"/>
    </location>
    <ligand>
        <name>Zn(2+)</name>
        <dbReference type="ChEBI" id="CHEBI:29105"/>
    </ligand>
</feature>
<evidence type="ECO:0000313" key="11">
    <source>
        <dbReference type="EMBL" id="GIL29055.1"/>
    </source>
</evidence>
<gene>
    <name evidence="11" type="primary">exsC</name>
    <name evidence="11" type="ORF">NUM_43090</name>
</gene>
<keyword evidence="8" id="KW-0671">Queuosine biosynthesis</keyword>
<dbReference type="AlphaFoldDB" id="A0A8J4AE83"/>
<name>A0A8J4AE83_9ACTN</name>
<dbReference type="PIRSF" id="PIRSF006113">
    <property type="entry name" value="PTP_synth"/>
    <property type="match status" value="1"/>
</dbReference>
<evidence type="ECO:0000256" key="3">
    <source>
        <dbReference type="ARBA" id="ARBA00018141"/>
    </source>
</evidence>
<dbReference type="UniPathway" id="UPA00391"/>
<evidence type="ECO:0000256" key="1">
    <source>
        <dbReference type="ARBA" id="ARBA00005061"/>
    </source>
</evidence>
<accession>A0A8J4AE83</accession>
<dbReference type="InterPro" id="IPR038418">
    <property type="entry name" value="6-PTP_synth/QueD_sf"/>
</dbReference>
<evidence type="ECO:0000256" key="6">
    <source>
        <dbReference type="ARBA" id="ARBA00023239"/>
    </source>
</evidence>
<dbReference type="GO" id="GO:0008616">
    <property type="term" value="P:tRNA queuosine(34) biosynthetic process"/>
    <property type="evidence" value="ECO:0007669"/>
    <property type="project" value="UniProtKB-KW"/>
</dbReference>
<comment type="pathway">
    <text evidence="1 8">Purine metabolism; 7-cyano-7-deazaguanine biosynthesis.</text>
</comment>
<dbReference type="PANTHER" id="PTHR12589:SF7">
    <property type="entry name" value="6-PYRUVOYL TETRAHYDROBIOPTERIN SYNTHASE"/>
    <property type="match status" value="1"/>
</dbReference>
<comment type="caution">
    <text evidence="11">The sequence shown here is derived from an EMBL/GenBank/DDBJ whole genome shotgun (WGS) entry which is preliminary data.</text>
</comment>
<evidence type="ECO:0000256" key="9">
    <source>
        <dbReference type="PIRSR" id="PIRSR006113-1"/>
    </source>
</evidence>
<feature type="active site" description="Charge relay system" evidence="9">
    <location>
        <position position="113"/>
    </location>
</feature>
<feature type="binding site" evidence="10">
    <location>
        <position position="15"/>
    </location>
    <ligand>
        <name>Zn(2+)</name>
        <dbReference type="ChEBI" id="CHEBI:29105"/>
    </ligand>
</feature>
<dbReference type="EMBL" id="BOPO01000084">
    <property type="protein sequence ID" value="GIL29055.1"/>
    <property type="molecule type" value="Genomic_DNA"/>
</dbReference>
<dbReference type="InterPro" id="IPR007115">
    <property type="entry name" value="6-PTP_synth/QueD"/>
</dbReference>
<evidence type="ECO:0000313" key="12">
    <source>
        <dbReference type="Proteomes" id="UP000614996"/>
    </source>
</evidence>
<feature type="active site" description="Proton acceptor" evidence="9">
    <location>
        <position position="26"/>
    </location>
</feature>
<protein>
    <recommendedName>
        <fullName evidence="3 8">6-carboxy-5,6,7,8-tetrahydropterin synthase</fullName>
        <ecNumber evidence="8">4.-.-.-</ecNumber>
    </recommendedName>
</protein>